<dbReference type="OrthoDB" id="10330949at2759"/>
<protein>
    <recommendedName>
        <fullName evidence="6">Secreted protein</fullName>
    </recommendedName>
</protein>
<name>A0A6A3JYY7_9STRA</name>
<dbReference type="EMBL" id="QXFV01000999">
    <property type="protein sequence ID" value="KAE9018496.1"/>
    <property type="molecule type" value="Genomic_DNA"/>
</dbReference>
<evidence type="ECO:0000313" key="3">
    <source>
        <dbReference type="EMBL" id="KAE9018496.1"/>
    </source>
</evidence>
<evidence type="ECO:0008006" key="6">
    <source>
        <dbReference type="Google" id="ProtNLM"/>
    </source>
</evidence>
<evidence type="ECO:0000256" key="1">
    <source>
        <dbReference type="SAM" id="SignalP"/>
    </source>
</evidence>
<feature type="signal peptide" evidence="1">
    <location>
        <begin position="1"/>
        <end position="20"/>
    </location>
</feature>
<feature type="chain" id="PRO_5036379899" description="Secreted protein" evidence="1">
    <location>
        <begin position="21"/>
        <end position="97"/>
    </location>
</feature>
<evidence type="ECO:0000313" key="4">
    <source>
        <dbReference type="Proteomes" id="UP000429607"/>
    </source>
</evidence>
<sequence length="97" mass="10430">MWHIPAAISSLLLRVLGAGAVVTFASAHGRHAGGSSSPWLMTTPRTAELVDNRRQSARLRCPRRRCHVERGTLVRNAATRALPGSLGSRVDFAVTTS</sequence>
<comment type="caution">
    <text evidence="2">The sequence shown here is derived from an EMBL/GenBank/DDBJ whole genome shotgun (WGS) entry which is preliminary data.</text>
</comment>
<gene>
    <name evidence="3" type="ORF">PR001_g14120</name>
    <name evidence="2" type="ORF">PR002_g18179</name>
</gene>
<dbReference type="Proteomes" id="UP000429607">
    <property type="component" value="Unassembled WGS sequence"/>
</dbReference>
<organism evidence="2 5">
    <name type="scientific">Phytophthora rubi</name>
    <dbReference type="NCBI Taxonomy" id="129364"/>
    <lineage>
        <taxon>Eukaryota</taxon>
        <taxon>Sar</taxon>
        <taxon>Stramenopiles</taxon>
        <taxon>Oomycota</taxon>
        <taxon>Peronosporomycetes</taxon>
        <taxon>Peronosporales</taxon>
        <taxon>Peronosporaceae</taxon>
        <taxon>Phytophthora</taxon>
    </lineage>
</organism>
<evidence type="ECO:0000313" key="2">
    <source>
        <dbReference type="EMBL" id="KAE9000456.1"/>
    </source>
</evidence>
<keyword evidence="1" id="KW-0732">Signal</keyword>
<reference evidence="4 5" key="1">
    <citation type="submission" date="2018-09" db="EMBL/GenBank/DDBJ databases">
        <title>Genomic investigation of the strawberry pathogen Phytophthora fragariae indicates pathogenicity is determined by transcriptional variation in three key races.</title>
        <authorList>
            <person name="Adams T.M."/>
            <person name="Armitage A.D."/>
            <person name="Sobczyk M.K."/>
            <person name="Bates H.J."/>
            <person name="Dunwell J.M."/>
            <person name="Nellist C.F."/>
            <person name="Harrison R.J."/>
        </authorList>
    </citation>
    <scope>NUCLEOTIDE SEQUENCE [LARGE SCALE GENOMIC DNA]</scope>
    <source>
        <strain evidence="3 4">SCRP249</strain>
        <strain evidence="2 5">SCRP324</strain>
    </source>
</reference>
<dbReference type="AlphaFoldDB" id="A0A6A3JYY7"/>
<dbReference type="Proteomes" id="UP000435112">
    <property type="component" value="Unassembled WGS sequence"/>
</dbReference>
<accession>A0A6A3JYY7</accession>
<evidence type="ECO:0000313" key="5">
    <source>
        <dbReference type="Proteomes" id="UP000435112"/>
    </source>
</evidence>
<dbReference type="EMBL" id="QXFU01001530">
    <property type="protein sequence ID" value="KAE9000456.1"/>
    <property type="molecule type" value="Genomic_DNA"/>
</dbReference>
<proteinExistence type="predicted"/>